<dbReference type="PROSITE" id="PS50929">
    <property type="entry name" value="ABC_TM1F"/>
    <property type="match status" value="1"/>
</dbReference>
<keyword evidence="3 8" id="KW-0812">Transmembrane</keyword>
<sequence length="134" mass="14795">MNSPEWKFILIGCVVCLLGGLRGPVFSLLVSKIINEFNDCKETEMRHRVMITSGLFFPLGAVFMILRFFQYVAFGIAGAKLVSRLRSKAFACLLRQEVAYFDRPENSSGAICTQLSSNAAAIEDMAGARLGFIC</sequence>
<evidence type="ECO:0000256" key="4">
    <source>
        <dbReference type="ARBA" id="ARBA00022737"/>
    </source>
</evidence>
<keyword evidence="6 8" id="KW-0472">Membrane</keyword>
<accession>A0A820JHR3</accession>
<protein>
    <recommendedName>
        <fullName evidence="9">ABC transmembrane type-1 domain-containing protein</fullName>
    </recommendedName>
</protein>
<dbReference type="GO" id="GO:0005524">
    <property type="term" value="F:ATP binding"/>
    <property type="evidence" value="ECO:0007669"/>
    <property type="project" value="InterPro"/>
</dbReference>
<dbReference type="SUPFAM" id="SSF90123">
    <property type="entry name" value="ABC transporter transmembrane region"/>
    <property type="match status" value="1"/>
</dbReference>
<feature type="domain" description="ABC transmembrane type-1" evidence="9">
    <location>
        <begin position="10"/>
        <end position="134"/>
    </location>
</feature>
<evidence type="ECO:0000256" key="7">
    <source>
        <dbReference type="ARBA" id="ARBA00023180"/>
    </source>
</evidence>
<dbReference type="PANTHER" id="PTHR45136:SF2">
    <property type="entry name" value="ABC TRANSPORTER DOMAIN-CONTAINING PROTEIN"/>
    <property type="match status" value="1"/>
</dbReference>
<evidence type="ECO:0000313" key="10">
    <source>
        <dbReference type="EMBL" id="CAF4326818.1"/>
    </source>
</evidence>
<dbReference type="PANTHER" id="PTHR45136">
    <property type="entry name" value="ABC TRANSPORTER DOMAIN-CONTAINING PROTEIN"/>
    <property type="match status" value="1"/>
</dbReference>
<organism evidence="10 11">
    <name type="scientific">Adineta steineri</name>
    <dbReference type="NCBI Taxonomy" id="433720"/>
    <lineage>
        <taxon>Eukaryota</taxon>
        <taxon>Metazoa</taxon>
        <taxon>Spiralia</taxon>
        <taxon>Gnathifera</taxon>
        <taxon>Rotifera</taxon>
        <taxon>Eurotatoria</taxon>
        <taxon>Bdelloidea</taxon>
        <taxon>Adinetida</taxon>
        <taxon>Adinetidae</taxon>
        <taxon>Adineta</taxon>
    </lineage>
</organism>
<name>A0A820JHR3_9BILA</name>
<dbReference type="AlphaFoldDB" id="A0A820JHR3"/>
<evidence type="ECO:0000313" key="11">
    <source>
        <dbReference type="Proteomes" id="UP000663844"/>
    </source>
</evidence>
<evidence type="ECO:0000256" key="1">
    <source>
        <dbReference type="ARBA" id="ARBA00007577"/>
    </source>
</evidence>
<evidence type="ECO:0000256" key="8">
    <source>
        <dbReference type="SAM" id="Phobius"/>
    </source>
</evidence>
<proteinExistence type="inferred from homology"/>
<keyword evidence="4" id="KW-0677">Repeat</keyword>
<feature type="non-terminal residue" evidence="10">
    <location>
        <position position="1"/>
    </location>
</feature>
<dbReference type="InterPro" id="IPR036640">
    <property type="entry name" value="ABC1_TM_sf"/>
</dbReference>
<gene>
    <name evidence="10" type="ORF">OXD698_LOCUS47474</name>
</gene>
<keyword evidence="5 8" id="KW-1133">Transmembrane helix</keyword>
<dbReference type="GO" id="GO:0016020">
    <property type="term" value="C:membrane"/>
    <property type="evidence" value="ECO:0007669"/>
    <property type="project" value="InterPro"/>
</dbReference>
<keyword evidence="2" id="KW-0813">Transport</keyword>
<dbReference type="Proteomes" id="UP000663844">
    <property type="component" value="Unassembled WGS sequence"/>
</dbReference>
<comment type="caution">
    <text evidence="10">The sequence shown here is derived from an EMBL/GenBank/DDBJ whole genome shotgun (WGS) entry which is preliminary data.</text>
</comment>
<evidence type="ECO:0000256" key="3">
    <source>
        <dbReference type="ARBA" id="ARBA00022692"/>
    </source>
</evidence>
<dbReference type="InterPro" id="IPR011527">
    <property type="entry name" value="ABC1_TM_dom"/>
</dbReference>
<reference evidence="10" key="1">
    <citation type="submission" date="2021-02" db="EMBL/GenBank/DDBJ databases">
        <authorList>
            <person name="Nowell W R."/>
        </authorList>
    </citation>
    <scope>NUCLEOTIDE SEQUENCE</scope>
</reference>
<dbReference type="Pfam" id="PF00664">
    <property type="entry name" value="ABC_membrane"/>
    <property type="match status" value="1"/>
</dbReference>
<dbReference type="EMBL" id="CAJOAZ010018495">
    <property type="protein sequence ID" value="CAF4326818.1"/>
    <property type="molecule type" value="Genomic_DNA"/>
</dbReference>
<keyword evidence="7" id="KW-0325">Glycoprotein</keyword>
<evidence type="ECO:0000256" key="6">
    <source>
        <dbReference type="ARBA" id="ARBA00023136"/>
    </source>
</evidence>
<comment type="similarity">
    <text evidence="1">Belongs to the ABC transporter superfamily. ABCB family. Multidrug resistance exporter (TC 3.A.1.201) subfamily.</text>
</comment>
<evidence type="ECO:0000256" key="5">
    <source>
        <dbReference type="ARBA" id="ARBA00022989"/>
    </source>
</evidence>
<dbReference type="Gene3D" id="1.20.1560.10">
    <property type="entry name" value="ABC transporter type 1, transmembrane domain"/>
    <property type="match status" value="1"/>
</dbReference>
<evidence type="ECO:0000256" key="2">
    <source>
        <dbReference type="ARBA" id="ARBA00022448"/>
    </source>
</evidence>
<evidence type="ECO:0000259" key="9">
    <source>
        <dbReference type="PROSITE" id="PS50929"/>
    </source>
</evidence>
<feature type="transmembrane region" description="Helical" evidence="8">
    <location>
        <begin position="51"/>
        <end position="78"/>
    </location>
</feature>
<dbReference type="GO" id="GO:0140359">
    <property type="term" value="F:ABC-type transporter activity"/>
    <property type="evidence" value="ECO:0007669"/>
    <property type="project" value="InterPro"/>
</dbReference>